<evidence type="ECO:0000313" key="2">
    <source>
        <dbReference type="EMBL" id="KMS96956.1"/>
    </source>
</evidence>
<keyword evidence="3" id="KW-1185">Reference proteome</keyword>
<name>A0A0J8B7H6_BETVV</name>
<dbReference type="Proteomes" id="UP000035740">
    <property type="component" value="Unassembled WGS sequence"/>
</dbReference>
<protein>
    <submittedName>
        <fullName evidence="2">Uncharacterized protein</fullName>
    </submittedName>
</protein>
<accession>A0A0J8B7H6</accession>
<proteinExistence type="predicted"/>
<reference evidence="2 3" key="1">
    <citation type="journal article" date="2014" name="Nature">
        <title>The genome of the recently domesticated crop plant sugar beet (Beta vulgaris).</title>
        <authorList>
            <person name="Dohm J.C."/>
            <person name="Minoche A.E."/>
            <person name="Holtgrawe D."/>
            <person name="Capella-Gutierrez S."/>
            <person name="Zakrzewski F."/>
            <person name="Tafer H."/>
            <person name="Rupp O."/>
            <person name="Sorensen T.R."/>
            <person name="Stracke R."/>
            <person name="Reinhardt R."/>
            <person name="Goesmann A."/>
            <person name="Kraft T."/>
            <person name="Schulz B."/>
            <person name="Stadler P.F."/>
            <person name="Schmidt T."/>
            <person name="Gabaldon T."/>
            <person name="Lehrach H."/>
            <person name="Weisshaar B."/>
            <person name="Himmelbauer H."/>
        </authorList>
    </citation>
    <scope>NUCLEOTIDE SEQUENCE [LARGE SCALE GENOMIC DNA]</scope>
    <source>
        <tissue evidence="2">Taproot</tissue>
    </source>
</reference>
<dbReference type="EMBL" id="KQ090348">
    <property type="protein sequence ID" value="KMS96956.1"/>
    <property type="molecule type" value="Genomic_DNA"/>
</dbReference>
<feature type="compositionally biased region" description="Polar residues" evidence="1">
    <location>
        <begin position="62"/>
        <end position="82"/>
    </location>
</feature>
<organism evidence="2 3">
    <name type="scientific">Beta vulgaris subsp. vulgaris</name>
    <name type="common">Beet</name>
    <dbReference type="NCBI Taxonomy" id="3555"/>
    <lineage>
        <taxon>Eukaryota</taxon>
        <taxon>Viridiplantae</taxon>
        <taxon>Streptophyta</taxon>
        <taxon>Embryophyta</taxon>
        <taxon>Tracheophyta</taxon>
        <taxon>Spermatophyta</taxon>
        <taxon>Magnoliopsida</taxon>
        <taxon>eudicotyledons</taxon>
        <taxon>Gunneridae</taxon>
        <taxon>Pentapetalae</taxon>
        <taxon>Caryophyllales</taxon>
        <taxon>Chenopodiaceae</taxon>
        <taxon>Betoideae</taxon>
        <taxon>Beta</taxon>
    </lineage>
</organism>
<gene>
    <name evidence="2" type="ORF">BVRB_7g179990</name>
</gene>
<dbReference type="AlphaFoldDB" id="A0A0J8B7H6"/>
<feature type="region of interest" description="Disordered" evidence="1">
    <location>
        <begin position="34"/>
        <end position="97"/>
    </location>
</feature>
<evidence type="ECO:0000313" key="3">
    <source>
        <dbReference type="Proteomes" id="UP000035740"/>
    </source>
</evidence>
<dbReference type="Gramene" id="KMS96956">
    <property type="protein sequence ID" value="KMS96956"/>
    <property type="gene ID" value="BVRB_7g179990"/>
</dbReference>
<feature type="compositionally biased region" description="Polar residues" evidence="1">
    <location>
        <begin position="35"/>
        <end position="53"/>
    </location>
</feature>
<evidence type="ECO:0000256" key="1">
    <source>
        <dbReference type="SAM" id="MobiDB-lite"/>
    </source>
</evidence>
<sequence>MKRLKPSFTGKSSLIFTPPASKVALSQVIMPKYSSVPSKYNPKTSKPHSTPLQSGRFEADKSSSPASLIFSQATTSHQSLKTPHQLPKVVHQLPNVT</sequence>